<comment type="caution">
    <text evidence="11">The sequence shown here is derived from an EMBL/GenBank/DDBJ whole genome shotgun (WGS) entry which is preliminary data.</text>
</comment>
<dbReference type="Proteomes" id="UP001208570">
    <property type="component" value="Unassembled WGS sequence"/>
</dbReference>
<protein>
    <recommendedName>
        <fullName evidence="10">G-protein coupled receptors family 1 profile domain-containing protein</fullName>
    </recommendedName>
</protein>
<keyword evidence="4 9" id="KW-1133">Transmembrane helix</keyword>
<evidence type="ECO:0000256" key="9">
    <source>
        <dbReference type="SAM" id="Phobius"/>
    </source>
</evidence>
<evidence type="ECO:0000256" key="8">
    <source>
        <dbReference type="ARBA" id="ARBA00023224"/>
    </source>
</evidence>
<evidence type="ECO:0000256" key="7">
    <source>
        <dbReference type="ARBA" id="ARBA00023170"/>
    </source>
</evidence>
<keyword evidence="6 9" id="KW-0472">Membrane</keyword>
<evidence type="ECO:0000313" key="12">
    <source>
        <dbReference type="Proteomes" id="UP001208570"/>
    </source>
</evidence>
<dbReference type="PROSITE" id="PS50262">
    <property type="entry name" value="G_PROTEIN_RECEP_F1_2"/>
    <property type="match status" value="1"/>
</dbReference>
<evidence type="ECO:0000256" key="3">
    <source>
        <dbReference type="ARBA" id="ARBA00022692"/>
    </source>
</evidence>
<feature type="domain" description="G-protein coupled receptors family 1 profile" evidence="10">
    <location>
        <begin position="42"/>
        <end position="308"/>
    </location>
</feature>
<keyword evidence="12" id="KW-1185">Reference proteome</keyword>
<dbReference type="InterPro" id="IPR017452">
    <property type="entry name" value="GPCR_Rhodpsn_7TM"/>
</dbReference>
<evidence type="ECO:0000256" key="4">
    <source>
        <dbReference type="ARBA" id="ARBA00022989"/>
    </source>
</evidence>
<feature type="transmembrane region" description="Helical" evidence="9">
    <location>
        <begin position="142"/>
        <end position="160"/>
    </location>
</feature>
<gene>
    <name evidence="11" type="ORF">LSH36_966g00037</name>
</gene>
<evidence type="ECO:0000259" key="10">
    <source>
        <dbReference type="PROSITE" id="PS50262"/>
    </source>
</evidence>
<dbReference type="GO" id="GO:0004930">
    <property type="term" value="F:G protein-coupled receptor activity"/>
    <property type="evidence" value="ECO:0007669"/>
    <property type="project" value="UniProtKB-KW"/>
</dbReference>
<feature type="transmembrane region" description="Helical" evidence="9">
    <location>
        <begin position="197"/>
        <end position="219"/>
    </location>
</feature>
<evidence type="ECO:0000313" key="11">
    <source>
        <dbReference type="EMBL" id="KAK2142350.1"/>
    </source>
</evidence>
<dbReference type="EMBL" id="JAODUP010000966">
    <property type="protein sequence ID" value="KAK2142350.1"/>
    <property type="molecule type" value="Genomic_DNA"/>
</dbReference>
<feature type="transmembrane region" description="Helical" evidence="9">
    <location>
        <begin position="62"/>
        <end position="88"/>
    </location>
</feature>
<dbReference type="Pfam" id="PF00001">
    <property type="entry name" value="7tm_1"/>
    <property type="match status" value="1"/>
</dbReference>
<dbReference type="CDD" id="cd00637">
    <property type="entry name" value="7tm_classA_rhodopsin-like"/>
    <property type="match status" value="1"/>
</dbReference>
<organism evidence="11 12">
    <name type="scientific">Paralvinella palmiformis</name>
    <dbReference type="NCBI Taxonomy" id="53620"/>
    <lineage>
        <taxon>Eukaryota</taxon>
        <taxon>Metazoa</taxon>
        <taxon>Spiralia</taxon>
        <taxon>Lophotrochozoa</taxon>
        <taxon>Annelida</taxon>
        <taxon>Polychaeta</taxon>
        <taxon>Sedentaria</taxon>
        <taxon>Canalipalpata</taxon>
        <taxon>Terebellida</taxon>
        <taxon>Terebelliformia</taxon>
        <taxon>Alvinellidae</taxon>
        <taxon>Paralvinella</taxon>
    </lineage>
</organism>
<accession>A0AAD9IXZ0</accession>
<keyword evidence="5" id="KW-0297">G-protein coupled receptor</keyword>
<dbReference type="SUPFAM" id="SSF81321">
    <property type="entry name" value="Family A G protein-coupled receptor-like"/>
    <property type="match status" value="1"/>
</dbReference>
<keyword evidence="8" id="KW-0807">Transducer</keyword>
<evidence type="ECO:0000256" key="5">
    <source>
        <dbReference type="ARBA" id="ARBA00023040"/>
    </source>
</evidence>
<evidence type="ECO:0000256" key="6">
    <source>
        <dbReference type="ARBA" id="ARBA00023136"/>
    </source>
</evidence>
<keyword evidence="7" id="KW-0675">Receptor</keyword>
<dbReference type="PRINTS" id="PR00237">
    <property type="entry name" value="GPCRRHODOPSN"/>
</dbReference>
<comment type="subcellular location">
    <subcellularLocation>
        <location evidence="1">Cell membrane</location>
        <topology evidence="1">Multi-pass membrane protein</topology>
    </subcellularLocation>
</comment>
<proteinExistence type="predicted"/>
<dbReference type="PANTHER" id="PTHR24248">
    <property type="entry name" value="ADRENERGIC RECEPTOR-RELATED G-PROTEIN COUPLED RECEPTOR"/>
    <property type="match status" value="1"/>
</dbReference>
<feature type="transmembrane region" description="Helical" evidence="9">
    <location>
        <begin position="100"/>
        <end position="122"/>
    </location>
</feature>
<evidence type="ECO:0000256" key="2">
    <source>
        <dbReference type="ARBA" id="ARBA00022475"/>
    </source>
</evidence>
<dbReference type="Gene3D" id="1.20.1070.10">
    <property type="entry name" value="Rhodopsin 7-helix transmembrane proteins"/>
    <property type="match status" value="1"/>
</dbReference>
<sequence length="308" mass="35560">MGMAVPADNRVLLTAILTSVPKDVATCGLIFGCICIVSALFGNSLIIATVTRERNLRQRQNVFLVTWAVSEIIMVFIRDIFLIIVYAIGEWRFGRMMALINLFLFMSRNSFAISHVVVITVYRYALIVHPNVYRVISKTHNLVIAILYIFVMPVLLMLILDIDMYIKPYRFITKGMYAMKEDNGTLAEVPTANMASVFTSLILNCMVMAACYAHIYVFMKKSSRRVDNWTREMTQSDQRENEKKKISWIMYGLTHDGFRKGFVRLLRCPEKRVDTLEQRCSDRTVGVAVVKIENEYDPYLILQNIYRK</sequence>
<evidence type="ECO:0000256" key="1">
    <source>
        <dbReference type="ARBA" id="ARBA00004651"/>
    </source>
</evidence>
<name>A0AAD9IXZ0_9ANNE</name>
<dbReference type="AlphaFoldDB" id="A0AAD9IXZ0"/>
<dbReference type="InterPro" id="IPR000276">
    <property type="entry name" value="GPCR_Rhodpsn"/>
</dbReference>
<keyword evidence="3 9" id="KW-0812">Transmembrane</keyword>
<keyword evidence="2" id="KW-1003">Cell membrane</keyword>
<dbReference type="GO" id="GO:0005886">
    <property type="term" value="C:plasma membrane"/>
    <property type="evidence" value="ECO:0007669"/>
    <property type="project" value="UniProtKB-SubCell"/>
</dbReference>
<reference evidence="11" key="1">
    <citation type="journal article" date="2023" name="Mol. Biol. Evol.">
        <title>Third-Generation Sequencing Reveals the Adaptive Role of the Epigenome in Three Deep-Sea Polychaetes.</title>
        <authorList>
            <person name="Perez M."/>
            <person name="Aroh O."/>
            <person name="Sun Y."/>
            <person name="Lan Y."/>
            <person name="Juniper S.K."/>
            <person name="Young C.R."/>
            <person name="Angers B."/>
            <person name="Qian P.Y."/>
        </authorList>
    </citation>
    <scope>NUCLEOTIDE SEQUENCE</scope>
    <source>
        <strain evidence="11">P08H-3</strain>
    </source>
</reference>
<feature type="transmembrane region" description="Helical" evidence="9">
    <location>
        <begin position="29"/>
        <end position="50"/>
    </location>
</feature>